<accession>A0A543IW54</accession>
<sequence>MLERRVSLLVIGDVVTDVVTLRVPRPCAAGGGPGTGTDTPADIALRPGGSGANTAAWAAYLGADVRLLTRVGRDTGDWHTAELRRAGVRPHVRVDPEHPTAVVIAMVDATGERSMLTNRGASGRLCAADWEDGLLDGVRHLHVSGYTLFAPPGLELVRLALAAAARRGVTVSVDPASAHFLRDFGPERFLAETAGVDVVIPNLDEALLLGGLGPDGNPESAAARLSGRYRTAVVKLGARGALLAEGGRVVAHVPAVPTEVVDSTGAGDAFAAGFLTALLAGSGTVEAVASGCRAGAQAVRQVGGRPGVRDRSGNGTASGTQ</sequence>
<dbReference type="PANTHER" id="PTHR43320:SF3">
    <property type="entry name" value="CARBOHYDRATE KINASE PFKB DOMAIN-CONTAINING PROTEIN"/>
    <property type="match status" value="1"/>
</dbReference>
<dbReference type="Pfam" id="PF00294">
    <property type="entry name" value="PfkB"/>
    <property type="match status" value="1"/>
</dbReference>
<dbReference type="PANTHER" id="PTHR43320">
    <property type="entry name" value="SUGAR KINASE"/>
    <property type="match status" value="1"/>
</dbReference>
<dbReference type="InterPro" id="IPR011611">
    <property type="entry name" value="PfkB_dom"/>
</dbReference>
<dbReference type="AlphaFoldDB" id="A0A543IW54"/>
<evidence type="ECO:0000256" key="1">
    <source>
        <dbReference type="ARBA" id="ARBA00010688"/>
    </source>
</evidence>
<keyword evidence="7" id="KW-1185">Reference proteome</keyword>
<dbReference type="InterPro" id="IPR002173">
    <property type="entry name" value="Carboh/pur_kinase_PfkB_CS"/>
</dbReference>
<dbReference type="InterPro" id="IPR052700">
    <property type="entry name" value="Carb_kinase_PfkB-like"/>
</dbReference>
<keyword evidence="3 6" id="KW-0418">Kinase</keyword>
<dbReference type="GO" id="GO:0016301">
    <property type="term" value="F:kinase activity"/>
    <property type="evidence" value="ECO:0007669"/>
    <property type="project" value="UniProtKB-KW"/>
</dbReference>
<comment type="caution">
    <text evidence="6">The sequence shown here is derived from an EMBL/GenBank/DDBJ whole genome shotgun (WGS) entry which is preliminary data.</text>
</comment>
<comment type="similarity">
    <text evidence="1">Belongs to the carbohydrate kinase PfkB family.</text>
</comment>
<proteinExistence type="inferred from homology"/>
<dbReference type="Gene3D" id="3.40.1190.20">
    <property type="match status" value="1"/>
</dbReference>
<feature type="region of interest" description="Disordered" evidence="4">
    <location>
        <begin position="302"/>
        <end position="321"/>
    </location>
</feature>
<keyword evidence="2" id="KW-0808">Transferase</keyword>
<evidence type="ECO:0000313" key="6">
    <source>
        <dbReference type="EMBL" id="TQM74808.1"/>
    </source>
</evidence>
<protein>
    <submittedName>
        <fullName evidence="6">Sugar/nucleoside kinase (Ribokinase family)</fullName>
    </submittedName>
</protein>
<organism evidence="6 7">
    <name type="scientific">Thermopolyspora flexuosa</name>
    <dbReference type="NCBI Taxonomy" id="103836"/>
    <lineage>
        <taxon>Bacteria</taxon>
        <taxon>Bacillati</taxon>
        <taxon>Actinomycetota</taxon>
        <taxon>Actinomycetes</taxon>
        <taxon>Streptosporangiales</taxon>
        <taxon>Streptosporangiaceae</taxon>
        <taxon>Thermopolyspora</taxon>
    </lineage>
</organism>
<evidence type="ECO:0000313" key="7">
    <source>
        <dbReference type="Proteomes" id="UP000319213"/>
    </source>
</evidence>
<evidence type="ECO:0000256" key="4">
    <source>
        <dbReference type="SAM" id="MobiDB-lite"/>
    </source>
</evidence>
<gene>
    <name evidence="6" type="ORF">FHX40_1492</name>
</gene>
<evidence type="ECO:0000259" key="5">
    <source>
        <dbReference type="Pfam" id="PF00294"/>
    </source>
</evidence>
<dbReference type="RefSeq" id="WP_170198749.1">
    <property type="nucleotide sequence ID" value="NZ_BMPV01000003.1"/>
</dbReference>
<evidence type="ECO:0000256" key="3">
    <source>
        <dbReference type="ARBA" id="ARBA00022777"/>
    </source>
</evidence>
<feature type="domain" description="Carbohydrate kinase PfkB" evidence="5">
    <location>
        <begin position="10"/>
        <end position="306"/>
    </location>
</feature>
<reference evidence="6 7" key="1">
    <citation type="submission" date="2019-06" db="EMBL/GenBank/DDBJ databases">
        <title>Sequencing the genomes of 1000 actinobacteria strains.</title>
        <authorList>
            <person name="Klenk H.-P."/>
        </authorList>
    </citation>
    <scope>NUCLEOTIDE SEQUENCE [LARGE SCALE GENOMIC DNA]</scope>
    <source>
        <strain evidence="6 7">DSM 43186</strain>
    </source>
</reference>
<name>A0A543IW54_9ACTN</name>
<dbReference type="SUPFAM" id="SSF53613">
    <property type="entry name" value="Ribokinase-like"/>
    <property type="match status" value="1"/>
</dbReference>
<dbReference type="Proteomes" id="UP000319213">
    <property type="component" value="Unassembled WGS sequence"/>
</dbReference>
<dbReference type="InterPro" id="IPR029056">
    <property type="entry name" value="Ribokinase-like"/>
</dbReference>
<dbReference type="CDD" id="cd01166">
    <property type="entry name" value="KdgK"/>
    <property type="match status" value="1"/>
</dbReference>
<dbReference type="EMBL" id="VFPQ01000001">
    <property type="protein sequence ID" value="TQM74808.1"/>
    <property type="molecule type" value="Genomic_DNA"/>
</dbReference>
<evidence type="ECO:0000256" key="2">
    <source>
        <dbReference type="ARBA" id="ARBA00022679"/>
    </source>
</evidence>
<dbReference type="PROSITE" id="PS00584">
    <property type="entry name" value="PFKB_KINASES_2"/>
    <property type="match status" value="1"/>
</dbReference>